<proteinExistence type="predicted"/>
<evidence type="ECO:0000313" key="1">
    <source>
        <dbReference type="EMBL" id="SFU55919.1"/>
    </source>
</evidence>
<dbReference type="STRING" id="351659.SAMN05421784_11174"/>
<dbReference type="EMBL" id="FPBJ01000011">
    <property type="protein sequence ID" value="SFU55919.1"/>
    <property type="molecule type" value="Genomic_DNA"/>
</dbReference>
<sequence>MICSKTGMLAAKLVGQILPLKMGQFLVNPLSILNRMALRLRRWKKATGHNVNISEEKYYYGFKRS</sequence>
<dbReference type="Proteomes" id="UP000242496">
    <property type="component" value="Unassembled WGS sequence"/>
</dbReference>
<protein>
    <submittedName>
        <fullName evidence="1">Uncharacterized protein</fullName>
    </submittedName>
</protein>
<dbReference type="AlphaFoldDB" id="A0A1I7H5H7"/>
<gene>
    <name evidence="1" type="ORF">SAMN05421784_11174</name>
</gene>
<keyword evidence="2" id="KW-1185">Reference proteome</keyword>
<evidence type="ECO:0000313" key="2">
    <source>
        <dbReference type="Proteomes" id="UP000242496"/>
    </source>
</evidence>
<organism evidence="1 2">
    <name type="scientific">Xenorhabdus koppenhoeferi</name>
    <dbReference type="NCBI Taxonomy" id="351659"/>
    <lineage>
        <taxon>Bacteria</taxon>
        <taxon>Pseudomonadati</taxon>
        <taxon>Pseudomonadota</taxon>
        <taxon>Gammaproteobacteria</taxon>
        <taxon>Enterobacterales</taxon>
        <taxon>Morganellaceae</taxon>
        <taxon>Xenorhabdus</taxon>
    </lineage>
</organism>
<name>A0A1I7H5H7_9GAMM</name>
<accession>A0A1I7H5H7</accession>
<reference evidence="2" key="1">
    <citation type="submission" date="2016-10" db="EMBL/GenBank/DDBJ databases">
        <authorList>
            <person name="Varghese N."/>
            <person name="Submissions S."/>
        </authorList>
    </citation>
    <scope>NUCLEOTIDE SEQUENCE [LARGE SCALE GENOMIC DNA]</scope>
    <source>
        <strain evidence="2">DSM 18168</strain>
    </source>
</reference>